<keyword evidence="1" id="KW-0732">Signal</keyword>
<dbReference type="InterPro" id="IPR007029">
    <property type="entry name" value="YHS_dom"/>
</dbReference>
<dbReference type="Proteomes" id="UP000678679">
    <property type="component" value="Chromosome 1"/>
</dbReference>
<dbReference type="RefSeq" id="WP_169665007.1">
    <property type="nucleotide sequence ID" value="NZ_CP076132.1"/>
</dbReference>
<protein>
    <submittedName>
        <fullName evidence="3">YHS domain-containing protein</fullName>
    </submittedName>
</protein>
<feature type="chain" id="PRO_5043544689" evidence="1">
    <location>
        <begin position="24"/>
        <end position="154"/>
    </location>
</feature>
<dbReference type="EMBL" id="CP076132">
    <property type="protein sequence ID" value="QWG02493.1"/>
    <property type="molecule type" value="Genomic_DNA"/>
</dbReference>
<evidence type="ECO:0000256" key="1">
    <source>
        <dbReference type="SAM" id="SignalP"/>
    </source>
</evidence>
<organism evidence="3 4">
    <name type="scientific">Flammeovirga yaeyamensis</name>
    <dbReference type="NCBI Taxonomy" id="367791"/>
    <lineage>
        <taxon>Bacteria</taxon>
        <taxon>Pseudomonadati</taxon>
        <taxon>Bacteroidota</taxon>
        <taxon>Cytophagia</taxon>
        <taxon>Cytophagales</taxon>
        <taxon>Flammeovirgaceae</taxon>
        <taxon>Flammeovirga</taxon>
    </lineage>
</organism>
<evidence type="ECO:0000259" key="2">
    <source>
        <dbReference type="Pfam" id="PF04945"/>
    </source>
</evidence>
<feature type="domain" description="YHS" evidence="2">
    <location>
        <begin position="50"/>
        <end position="88"/>
    </location>
</feature>
<keyword evidence="4" id="KW-1185">Reference proteome</keyword>
<reference evidence="3 4" key="1">
    <citation type="submission" date="2021-05" db="EMBL/GenBank/DDBJ databases">
        <title>Comparative genomic studies on the polysaccharide-degrading batcterial strains of the Flammeovirga genus.</title>
        <authorList>
            <person name="Zewei F."/>
            <person name="Zheng Z."/>
            <person name="Yu L."/>
            <person name="Ruyue G."/>
            <person name="Yanhong M."/>
            <person name="Yuanyuan C."/>
            <person name="Jingyan G."/>
            <person name="Wenjun H."/>
        </authorList>
    </citation>
    <scope>NUCLEOTIDE SEQUENCE [LARGE SCALE GENOMIC DNA]</scope>
    <source>
        <strain evidence="3 4">NBRC:100898</strain>
    </source>
</reference>
<dbReference type="NCBIfam" id="NF041384">
    <property type="entry name" value="YHS_seleno_dom"/>
    <property type="match status" value="1"/>
</dbReference>
<evidence type="ECO:0000313" key="3">
    <source>
        <dbReference type="EMBL" id="QWG02493.1"/>
    </source>
</evidence>
<evidence type="ECO:0000313" key="4">
    <source>
        <dbReference type="Proteomes" id="UP000678679"/>
    </source>
</evidence>
<dbReference type="Pfam" id="PF04945">
    <property type="entry name" value="YHS"/>
    <property type="match status" value="1"/>
</dbReference>
<feature type="signal peptide" evidence="1">
    <location>
        <begin position="1"/>
        <end position="23"/>
    </location>
</feature>
<accession>A0AAX1N967</accession>
<name>A0AAX1N967_9BACT</name>
<dbReference type="AlphaFoldDB" id="A0AAX1N967"/>
<sequence>MRKLTKFVLSLFTLLCLSTLGYSQIPSDLNLEKGDVAVGGYDPVSYFSGSPVEGDKHISVIHKGAHYYFASHKNKETFKENPEKYLPAYGGWCAYAMGAKGEKVSVNYETYKIQNGRLFLFYNKFFTNTLEDWNEEGAERLEKAADTHWQKHIM</sequence>
<proteinExistence type="predicted"/>
<dbReference type="KEGG" id="fya:KMW28_02660"/>
<gene>
    <name evidence="3" type="ORF">KMW28_02660</name>
</gene>